<protein>
    <submittedName>
        <fullName evidence="1">Uncharacterized protein</fullName>
    </submittedName>
</protein>
<evidence type="ECO:0000313" key="2">
    <source>
        <dbReference type="Proteomes" id="UP000278222"/>
    </source>
</evidence>
<name>A0A3N1M9V0_9PROT</name>
<dbReference type="Pfam" id="PF20039">
    <property type="entry name" value="DUF6441"/>
    <property type="match status" value="1"/>
</dbReference>
<organism evidence="1 2">
    <name type="scientific">Stella humosa</name>
    <dbReference type="NCBI Taxonomy" id="94"/>
    <lineage>
        <taxon>Bacteria</taxon>
        <taxon>Pseudomonadati</taxon>
        <taxon>Pseudomonadota</taxon>
        <taxon>Alphaproteobacteria</taxon>
        <taxon>Rhodospirillales</taxon>
        <taxon>Stellaceae</taxon>
        <taxon>Stella</taxon>
    </lineage>
</organism>
<reference evidence="1 2" key="1">
    <citation type="submission" date="2018-11" db="EMBL/GenBank/DDBJ databases">
        <title>Genomic Encyclopedia of Type Strains, Phase IV (KMG-IV): sequencing the most valuable type-strain genomes for metagenomic binning, comparative biology and taxonomic classification.</title>
        <authorList>
            <person name="Goeker M."/>
        </authorList>
    </citation>
    <scope>NUCLEOTIDE SEQUENCE [LARGE SCALE GENOMIC DNA]</scope>
    <source>
        <strain evidence="1 2">DSM 5900</strain>
    </source>
</reference>
<dbReference type="OrthoDB" id="7571212at2"/>
<keyword evidence="2" id="KW-1185">Reference proteome</keyword>
<sequence>MKVGATLEGDLRAHYGEAIDVMSIAVQDAVNWASTGLRDELRAQIRRAFGQGQGSLEKAWQVKLYPSRRASMGASGWVYSKARRIHAAFDNQRTISAFGGRYLVLPLQGAIRRGWDKEGRDKGGFGKPRKWSAYGRIVGLKGIVRIKLQRGRILIGLRDKAGKVEPIFLLVRSVRLRGGLDLIGPGIRWRDQLFRRLQSQIQG</sequence>
<dbReference type="EMBL" id="RJKX01000013">
    <property type="protein sequence ID" value="ROQ00441.1"/>
    <property type="molecule type" value="Genomic_DNA"/>
</dbReference>
<comment type="caution">
    <text evidence="1">The sequence shown here is derived from an EMBL/GenBank/DDBJ whole genome shotgun (WGS) entry which is preliminary data.</text>
</comment>
<accession>A0A3N1M9V0</accession>
<dbReference type="Proteomes" id="UP000278222">
    <property type="component" value="Unassembled WGS sequence"/>
</dbReference>
<evidence type="ECO:0000313" key="1">
    <source>
        <dbReference type="EMBL" id="ROQ00441.1"/>
    </source>
</evidence>
<gene>
    <name evidence="1" type="ORF">EDC65_2240</name>
</gene>
<proteinExistence type="predicted"/>
<dbReference type="RefSeq" id="WP_123689719.1">
    <property type="nucleotide sequence ID" value="NZ_AP019700.1"/>
</dbReference>
<dbReference type="InterPro" id="IPR045622">
    <property type="entry name" value="DUF6441"/>
</dbReference>
<dbReference type="AlphaFoldDB" id="A0A3N1M9V0"/>